<feature type="chain" id="PRO_5012138536" evidence="1">
    <location>
        <begin position="28"/>
        <end position="663"/>
    </location>
</feature>
<dbReference type="eggNOG" id="COG2911">
    <property type="taxonomic scope" value="Bacteria"/>
</dbReference>
<gene>
    <name evidence="2" type="ORF">SAMN05216261_3109</name>
</gene>
<feature type="signal peptide" evidence="1">
    <location>
        <begin position="1"/>
        <end position="27"/>
    </location>
</feature>
<organism evidence="2 3">
    <name type="scientific">Algibacter luteus</name>
    <dbReference type="NCBI Taxonomy" id="1178825"/>
    <lineage>
        <taxon>Bacteria</taxon>
        <taxon>Pseudomonadati</taxon>
        <taxon>Bacteroidota</taxon>
        <taxon>Flavobacteriia</taxon>
        <taxon>Flavobacteriales</taxon>
        <taxon>Flavobacteriaceae</taxon>
        <taxon>Algibacter</taxon>
    </lineage>
</organism>
<dbReference type="eggNOG" id="COG2304">
    <property type="taxonomic scope" value="Bacteria"/>
</dbReference>
<evidence type="ECO:0000313" key="2">
    <source>
        <dbReference type="EMBL" id="SHJ19459.1"/>
    </source>
</evidence>
<proteinExistence type="predicted"/>
<evidence type="ECO:0000256" key="1">
    <source>
        <dbReference type="SAM" id="SignalP"/>
    </source>
</evidence>
<keyword evidence="3" id="KW-1185">Reference proteome</keyword>
<dbReference type="AlphaFoldDB" id="A0A1M6HBH1"/>
<keyword evidence="1" id="KW-0732">Signal</keyword>
<dbReference type="EMBL" id="FQYK01000014">
    <property type="protein sequence ID" value="SHJ19459.1"/>
    <property type="molecule type" value="Genomic_DNA"/>
</dbReference>
<dbReference type="STRING" id="1178825.SAMN05216261_3109"/>
<reference evidence="2 3" key="1">
    <citation type="submission" date="2016-11" db="EMBL/GenBank/DDBJ databases">
        <authorList>
            <person name="Jaros S."/>
            <person name="Januszkiewicz K."/>
            <person name="Wedrychowicz H."/>
        </authorList>
    </citation>
    <scope>NUCLEOTIDE SEQUENCE [LARGE SCALE GENOMIC DNA]</scope>
    <source>
        <strain evidence="2 3">CGMCC 1.12213</strain>
    </source>
</reference>
<sequence length="663" mass="71928">MKTSTKYKNYHHLILVFFFFISALSHAQLKNDFDPRFNETVNGDFTMIANNMVSLHVTDPYNGTGDNQDNNMVYVDIDGDASTFNSSRANFLNPAPSASCLTIKKVLLYWAASDFEPDTSNPLSENQLLWDFDDIKLMLPGETDYTTYDADEVLYRGRDDNGDGIPTDHFSNDPYICVKDITTLVTGLVDGGESPYGWYQVANVEGKIGNLQEPDFTTPTGVSGGWQIVFVYESPELPSKNISIYDGYAHVRNIVGQKDYEILIDGFQTVPAPQNVSVKVLMGALEGDRNLSGDKLQIVTAPATFVDLATDPTTPIRGPDNFFNSRITVDNANFPNREPNSENTLGFDAAVFQLNNPGNSIIGNDQTSATFRLTSNQETYGVYLLGLSVDVFEPNLGPIQVVTDADATPQAPGSTILGSFDVENKGNDNAQNVKIFSTLPPQLMLVEPVIGLPDGVDYSYDDVTGYLEFTVEDSYVEAGDPAIEDVEFNLIIRDECYFLEDSCVLSFGLEFTATYNGVINPVTQTTNSSSSVDACGVGNEEETIINVIQPTVDWATATGALDRNVQCNDASALSDAQALAPLANKCNLTIEKTPGTFDEDPSCPGTGTITNTFKIVNACNIIVADYVQTITISNTTPIVLPADGTETVDCIADADGSGIVLPT</sequence>
<name>A0A1M6HBH1_9FLAO</name>
<accession>A0A1M6HBH1</accession>
<protein>
    <submittedName>
        <fullName evidence="2">Conserved repeat domain-containing protein</fullName>
    </submittedName>
</protein>
<dbReference type="Proteomes" id="UP000184396">
    <property type="component" value="Unassembled WGS sequence"/>
</dbReference>
<evidence type="ECO:0000313" key="3">
    <source>
        <dbReference type="Proteomes" id="UP000184396"/>
    </source>
</evidence>
<feature type="non-terminal residue" evidence="2">
    <location>
        <position position="663"/>
    </location>
</feature>